<keyword evidence="2" id="KW-1185">Reference proteome</keyword>
<dbReference type="EMBL" id="LGIA01000205">
    <property type="protein sequence ID" value="KOH43002.1"/>
    <property type="molecule type" value="Genomic_DNA"/>
</dbReference>
<proteinExistence type="predicted"/>
<reference evidence="2" key="1">
    <citation type="submission" date="2015-07" db="EMBL/GenBank/DDBJ databases">
        <title>Genome sequencing of Sunxiuqinia dokdonensis strain SK.</title>
        <authorList>
            <person name="Ahn S."/>
            <person name="Kim B.-C."/>
        </authorList>
    </citation>
    <scope>NUCLEOTIDE SEQUENCE [LARGE SCALE GENOMIC DNA]</scope>
    <source>
        <strain evidence="2">SK</strain>
    </source>
</reference>
<dbReference type="PATRIC" id="fig|1409788.3.peg.4307"/>
<name>A0A0L8V438_9BACT</name>
<evidence type="ECO:0008006" key="3">
    <source>
        <dbReference type="Google" id="ProtNLM"/>
    </source>
</evidence>
<dbReference type="Proteomes" id="UP000036958">
    <property type="component" value="Unassembled WGS sequence"/>
</dbReference>
<organism evidence="1 2">
    <name type="scientific">Sunxiuqinia dokdonensis</name>
    <dbReference type="NCBI Taxonomy" id="1409788"/>
    <lineage>
        <taxon>Bacteria</taxon>
        <taxon>Pseudomonadati</taxon>
        <taxon>Bacteroidota</taxon>
        <taxon>Bacteroidia</taxon>
        <taxon>Marinilabiliales</taxon>
        <taxon>Prolixibacteraceae</taxon>
        <taxon>Sunxiuqinia</taxon>
    </lineage>
</organism>
<gene>
    <name evidence="1" type="ORF">NC99_42180</name>
</gene>
<dbReference type="OrthoDB" id="893601at2"/>
<dbReference type="STRING" id="1409788.NC99_42180"/>
<evidence type="ECO:0000313" key="1">
    <source>
        <dbReference type="EMBL" id="KOH43002.1"/>
    </source>
</evidence>
<comment type="caution">
    <text evidence="1">The sequence shown here is derived from an EMBL/GenBank/DDBJ whole genome shotgun (WGS) entry which is preliminary data.</text>
</comment>
<dbReference type="AlphaFoldDB" id="A0A0L8V438"/>
<accession>A0A0L8V438</accession>
<evidence type="ECO:0000313" key="2">
    <source>
        <dbReference type="Proteomes" id="UP000036958"/>
    </source>
</evidence>
<dbReference type="RefSeq" id="WP_053187871.1">
    <property type="nucleotide sequence ID" value="NZ_LGIA01000205.1"/>
</dbReference>
<sequence length="161" mass="17930">MKIEMIILGVALWACQPANSTSENIKGNTVIQVEPNCEVAIQFINNYVVFCNAKNPNIGLLDWVNSQSVVTTGFKLELENMLVAAEKNDPQLGLGFDPIFDAQDYPDKGFEVDKQDSTYVLVKGVDWPDFRLSLRLTLEDGRWLVDGAGVINIPANKRAKR</sequence>
<protein>
    <recommendedName>
        <fullName evidence="3">DUF3828 domain-containing protein</fullName>
    </recommendedName>
</protein>